<dbReference type="AlphaFoldDB" id="A0A327JQW2"/>
<keyword evidence="3" id="KW-1003">Cell membrane</keyword>
<feature type="transmembrane region" description="Helical" evidence="7">
    <location>
        <begin position="110"/>
        <end position="135"/>
    </location>
</feature>
<accession>A0A327JQW2</accession>
<dbReference type="Proteomes" id="UP000249299">
    <property type="component" value="Unassembled WGS sequence"/>
</dbReference>
<evidence type="ECO:0000313" key="9">
    <source>
        <dbReference type="Proteomes" id="UP000249299"/>
    </source>
</evidence>
<feature type="transmembrane region" description="Helical" evidence="7">
    <location>
        <begin position="141"/>
        <end position="162"/>
    </location>
</feature>
<gene>
    <name evidence="8" type="ORF">CH339_08615</name>
</gene>
<evidence type="ECO:0000256" key="6">
    <source>
        <dbReference type="ARBA" id="ARBA00023136"/>
    </source>
</evidence>
<dbReference type="InterPro" id="IPR002771">
    <property type="entry name" value="Multi_antbiot-R_MarC"/>
</dbReference>
<dbReference type="RefSeq" id="WP_111433953.1">
    <property type="nucleotide sequence ID" value="NZ_JACIGG010000004.1"/>
</dbReference>
<dbReference type="PANTHER" id="PTHR33508">
    <property type="entry name" value="UPF0056 MEMBRANE PROTEIN YHCE"/>
    <property type="match status" value="1"/>
</dbReference>
<evidence type="ECO:0000256" key="3">
    <source>
        <dbReference type="ARBA" id="ARBA00022475"/>
    </source>
</evidence>
<feature type="transmembrane region" description="Helical" evidence="7">
    <location>
        <begin position="71"/>
        <end position="89"/>
    </location>
</feature>
<keyword evidence="6 7" id="KW-0472">Membrane</keyword>
<dbReference type="OrthoDB" id="21094at2"/>
<evidence type="ECO:0000256" key="5">
    <source>
        <dbReference type="ARBA" id="ARBA00022989"/>
    </source>
</evidence>
<evidence type="ECO:0000256" key="4">
    <source>
        <dbReference type="ARBA" id="ARBA00022692"/>
    </source>
</evidence>
<feature type="transmembrane region" description="Helical" evidence="7">
    <location>
        <begin position="6"/>
        <end position="33"/>
    </location>
</feature>
<dbReference type="PANTHER" id="PTHR33508:SF1">
    <property type="entry name" value="UPF0056 MEMBRANE PROTEIN YHCE"/>
    <property type="match status" value="1"/>
</dbReference>
<evidence type="ECO:0000313" key="8">
    <source>
        <dbReference type="EMBL" id="RAI27966.1"/>
    </source>
</evidence>
<feature type="transmembrane region" description="Helical" evidence="7">
    <location>
        <begin position="45"/>
        <end position="65"/>
    </location>
</feature>
<evidence type="ECO:0000256" key="7">
    <source>
        <dbReference type="RuleBase" id="RU362048"/>
    </source>
</evidence>
<comment type="subcellular location">
    <subcellularLocation>
        <location evidence="1 7">Cell membrane</location>
        <topology evidence="1 7">Multi-pass membrane protein</topology>
    </subcellularLocation>
</comment>
<keyword evidence="4 7" id="KW-0812">Transmembrane</keyword>
<dbReference type="NCBIfam" id="TIGR00427">
    <property type="entry name" value="NAAT family transporter"/>
    <property type="match status" value="1"/>
</dbReference>
<dbReference type="Pfam" id="PF01914">
    <property type="entry name" value="MarC"/>
    <property type="match status" value="1"/>
</dbReference>
<dbReference type="EMBL" id="NPEV01000013">
    <property type="protein sequence ID" value="RAI27966.1"/>
    <property type="molecule type" value="Genomic_DNA"/>
</dbReference>
<sequence>MEFFLNAFATLFVTVDPIGLAPIFLAVTAGVSAETRARIATQSSVIALIVLMLFALAGNNVLGLLGVSIPAFRVAGGLLLFWTAFEMVFERRQQRKEATAEKVLDHSESANLAVFPLAIPLISGPGSISASVLLATQTQSFVALAGLLGLIFLVIAMVYAVFRIAERLDRYISETARMVLTRLLGVLLSAMAVQFIADGIRSLANMPA</sequence>
<comment type="caution">
    <text evidence="8">The sequence shown here is derived from an EMBL/GenBank/DDBJ whole genome shotgun (WGS) entry which is preliminary data.</text>
</comment>
<evidence type="ECO:0000256" key="1">
    <source>
        <dbReference type="ARBA" id="ARBA00004651"/>
    </source>
</evidence>
<evidence type="ECO:0000256" key="2">
    <source>
        <dbReference type="ARBA" id="ARBA00009784"/>
    </source>
</evidence>
<proteinExistence type="inferred from homology"/>
<dbReference type="GO" id="GO:0005886">
    <property type="term" value="C:plasma membrane"/>
    <property type="evidence" value="ECO:0007669"/>
    <property type="project" value="UniProtKB-SubCell"/>
</dbReference>
<name>A0A327JQW2_9HYPH</name>
<organism evidence="8 9">
    <name type="scientific">Rhodobium orientis</name>
    <dbReference type="NCBI Taxonomy" id="34017"/>
    <lineage>
        <taxon>Bacteria</taxon>
        <taxon>Pseudomonadati</taxon>
        <taxon>Pseudomonadota</taxon>
        <taxon>Alphaproteobacteria</taxon>
        <taxon>Hyphomicrobiales</taxon>
        <taxon>Rhodobiaceae</taxon>
        <taxon>Rhodobium</taxon>
    </lineage>
</organism>
<feature type="transmembrane region" description="Helical" evidence="7">
    <location>
        <begin position="183"/>
        <end position="204"/>
    </location>
</feature>
<reference evidence="8 9" key="1">
    <citation type="submission" date="2017-07" db="EMBL/GenBank/DDBJ databases">
        <title>Draft Genome Sequences of Select Purple Nonsulfur Bacteria.</title>
        <authorList>
            <person name="Lasarre B."/>
            <person name="Mckinlay J.B."/>
        </authorList>
    </citation>
    <scope>NUCLEOTIDE SEQUENCE [LARGE SCALE GENOMIC DNA]</scope>
    <source>
        <strain evidence="8 9">DSM 11290</strain>
    </source>
</reference>
<keyword evidence="5 7" id="KW-1133">Transmembrane helix</keyword>
<comment type="similarity">
    <text evidence="2 7">Belongs to the UPF0056 (MarC) family.</text>
</comment>
<keyword evidence="9" id="KW-1185">Reference proteome</keyword>
<protein>
    <recommendedName>
        <fullName evidence="7">UPF0056 membrane protein</fullName>
    </recommendedName>
</protein>